<dbReference type="KEGG" id="apai:APAC_2081"/>
<dbReference type="Proteomes" id="UP000322726">
    <property type="component" value="Chromosome"/>
</dbReference>
<comment type="similarity">
    <text evidence="2">Belongs to the pseudouridine synthase RluA family.</text>
</comment>
<dbReference type="RefSeq" id="WP_130234052.1">
    <property type="nucleotide sequence ID" value="NZ_BMEF01000006.1"/>
</dbReference>
<reference evidence="7" key="2">
    <citation type="submission" date="2019-09" db="EMBL/GenBank/DDBJ databases">
        <title>Complete genome sequencing of four Arcobacter species reveals a diverse suite of mobile elements.</title>
        <authorList>
            <person name="On S.L.W."/>
            <person name="Miller W.G."/>
            <person name="Biggs P."/>
            <person name="Cornelius A."/>
            <person name="Vandamme P."/>
        </authorList>
    </citation>
    <scope>NUCLEOTIDE SEQUENCE [LARGE SCALE GENOMIC DNA]</scope>
    <source>
        <strain evidence="7">LMG 26638</strain>
    </source>
</reference>
<evidence type="ECO:0000256" key="5">
    <source>
        <dbReference type="ARBA" id="ARBA00033164"/>
    </source>
</evidence>
<reference evidence="6 7" key="1">
    <citation type="submission" date="2019-09" db="EMBL/GenBank/DDBJ databases">
        <title>Complete genome sequencing of four Arcobacter species reveals a diverse suite of mobile elements.</title>
        <authorList>
            <person name="Miller W.G."/>
            <person name="Yee E."/>
            <person name="Bono J.L."/>
        </authorList>
    </citation>
    <scope>NUCLEOTIDE SEQUENCE [LARGE SCALE GENOMIC DNA]</scope>
    <source>
        <strain evidence="6 7">LMG 26638</strain>
    </source>
</reference>
<dbReference type="InterPro" id="IPR006145">
    <property type="entry name" value="PsdUridine_synth_RsuA/RluA"/>
</dbReference>
<dbReference type="PANTHER" id="PTHR21600:SF44">
    <property type="entry name" value="RIBOSOMAL LARGE SUBUNIT PSEUDOURIDINE SYNTHASE D"/>
    <property type="match status" value="1"/>
</dbReference>
<dbReference type="GO" id="GO:0140098">
    <property type="term" value="F:catalytic activity, acting on RNA"/>
    <property type="evidence" value="ECO:0007669"/>
    <property type="project" value="UniProtKB-ARBA"/>
</dbReference>
<dbReference type="EMBL" id="CP035928">
    <property type="protein sequence ID" value="QEP35153.1"/>
    <property type="molecule type" value="Genomic_DNA"/>
</dbReference>
<dbReference type="CDD" id="cd02869">
    <property type="entry name" value="PseudoU_synth_RluA_like"/>
    <property type="match status" value="1"/>
</dbReference>
<comment type="catalytic activity">
    <reaction evidence="1">
        <text>a uridine in RNA = a pseudouridine in RNA</text>
        <dbReference type="Rhea" id="RHEA:48348"/>
        <dbReference type="Rhea" id="RHEA-COMP:12068"/>
        <dbReference type="Rhea" id="RHEA-COMP:12069"/>
        <dbReference type="ChEBI" id="CHEBI:65314"/>
        <dbReference type="ChEBI" id="CHEBI:65315"/>
    </reaction>
</comment>
<dbReference type="Gene3D" id="3.30.2350.10">
    <property type="entry name" value="Pseudouridine synthase"/>
    <property type="match status" value="1"/>
</dbReference>
<reference evidence="6 7" key="3">
    <citation type="submission" date="2019-09" db="EMBL/GenBank/DDBJ databases">
        <title>Taxonomic note: a critical rebuttal of the proposed division of the genus Arcobacter into six genera, emended descriptions of Arcobacter anaerophilus and the genus Arcobacter, and an assessment of genus-level boundaries for Epsilonproteobacteria using in silico genomic comparator tools.</title>
        <authorList>
            <person name="On S.L.W."/>
            <person name="Miller W.G."/>
            <person name="Biggs P."/>
            <person name="Cornelius A."/>
            <person name="Vandamme P."/>
        </authorList>
    </citation>
    <scope>NUCLEOTIDE SEQUENCE [LARGE SCALE GENOMIC DNA]</scope>
    <source>
        <strain evidence="6 7">LMG 26638</strain>
    </source>
</reference>
<evidence type="ECO:0000313" key="6">
    <source>
        <dbReference type="EMBL" id="QEP35153.1"/>
    </source>
</evidence>
<evidence type="ECO:0000256" key="2">
    <source>
        <dbReference type="ARBA" id="ARBA00010876"/>
    </source>
</evidence>
<dbReference type="SUPFAM" id="SSF55120">
    <property type="entry name" value="Pseudouridine synthase"/>
    <property type="match status" value="1"/>
</dbReference>
<dbReference type="InterPro" id="IPR006224">
    <property type="entry name" value="PsdUridine_synth_RluA-like_CS"/>
</dbReference>
<dbReference type="GO" id="GO:0009982">
    <property type="term" value="F:pseudouridine synthase activity"/>
    <property type="evidence" value="ECO:0007669"/>
    <property type="project" value="InterPro"/>
</dbReference>
<proteinExistence type="inferred from homology"/>
<keyword evidence="3 6" id="KW-0413">Isomerase</keyword>
<dbReference type="GO" id="GO:0003723">
    <property type="term" value="F:RNA binding"/>
    <property type="evidence" value="ECO:0007669"/>
    <property type="project" value="InterPro"/>
</dbReference>
<protein>
    <recommendedName>
        <fullName evidence="4">RNA pseudouridylate synthase</fullName>
    </recommendedName>
    <alternativeName>
        <fullName evidence="5">RNA-uridine isomerase</fullName>
    </alternativeName>
</protein>
<dbReference type="AlphaFoldDB" id="A0A5C2H8L6"/>
<evidence type="ECO:0000256" key="1">
    <source>
        <dbReference type="ARBA" id="ARBA00000073"/>
    </source>
</evidence>
<dbReference type="InterPro" id="IPR020103">
    <property type="entry name" value="PsdUridine_synth_cat_dom_sf"/>
</dbReference>
<dbReference type="InterPro" id="IPR050188">
    <property type="entry name" value="RluA_PseudoU_synthase"/>
</dbReference>
<dbReference type="PROSITE" id="PS50889">
    <property type="entry name" value="S4"/>
    <property type="match status" value="1"/>
</dbReference>
<name>A0A5C2H8L6_9BACT</name>
<evidence type="ECO:0000313" key="7">
    <source>
        <dbReference type="Proteomes" id="UP000322726"/>
    </source>
</evidence>
<sequence>MAEYDKAYKLLAKQENISNSKAKELIDKGLVRVGNKKVMIARGEIRSDTRFSVKEVAKIKVIFEDDDILAVDKPAFLTADEVSQKFPKAILLNRLDKETSGVMLFAKNEAFQKKAIKEFSNERVYKEYVAIVDGKVIEEIEIDKPILTTKDRGKAKSKIDTKHGKPAKSTVYPMLVEGNKSKIKVVIETGRTHQIRVHLNSIGLPIIGDALYGKPAANINRVLLHSKKTKIFDYTFESPEPREFKVYDFN</sequence>
<organism evidence="6 7">
    <name type="scientific">Malaciobacter pacificus</name>
    <dbReference type="NCBI Taxonomy" id="1080223"/>
    <lineage>
        <taxon>Bacteria</taxon>
        <taxon>Pseudomonadati</taxon>
        <taxon>Campylobacterota</taxon>
        <taxon>Epsilonproteobacteria</taxon>
        <taxon>Campylobacterales</taxon>
        <taxon>Arcobacteraceae</taxon>
        <taxon>Malaciobacter</taxon>
    </lineage>
</organism>
<evidence type="ECO:0000256" key="4">
    <source>
        <dbReference type="ARBA" id="ARBA00031870"/>
    </source>
</evidence>
<accession>A0A5C2H8L6</accession>
<dbReference type="PROSITE" id="PS01129">
    <property type="entry name" value="PSI_RLU"/>
    <property type="match status" value="1"/>
</dbReference>
<dbReference type="Pfam" id="PF00849">
    <property type="entry name" value="PseudoU_synth_2"/>
    <property type="match status" value="1"/>
</dbReference>
<gene>
    <name evidence="6" type="primary">rluA</name>
    <name evidence="6" type="ORF">APAC_2081</name>
</gene>
<dbReference type="PANTHER" id="PTHR21600">
    <property type="entry name" value="MITOCHONDRIAL RNA PSEUDOURIDINE SYNTHASE"/>
    <property type="match status" value="1"/>
</dbReference>
<dbReference type="GO" id="GO:0000455">
    <property type="term" value="P:enzyme-directed rRNA pseudouridine synthesis"/>
    <property type="evidence" value="ECO:0007669"/>
    <property type="project" value="TreeGrafter"/>
</dbReference>
<evidence type="ECO:0000256" key="3">
    <source>
        <dbReference type="ARBA" id="ARBA00023235"/>
    </source>
</evidence>
<keyword evidence="7" id="KW-1185">Reference proteome</keyword>
<dbReference type="OrthoDB" id="128480at2"/>